<dbReference type="EMBL" id="OU015568">
    <property type="protein sequence ID" value="CAG5091367.1"/>
    <property type="molecule type" value="Genomic_DNA"/>
</dbReference>
<gene>
    <name evidence="1" type="ORF">OKIOD_LOCUS4567</name>
</gene>
<proteinExistence type="predicted"/>
<sequence>MSWHKIFCCWVSCEDPTEAKQPNRGQNNKSFKTTVVAEVMDEAFDHQHDVKKYIGQVEGYAFKTAADIIQSQHQLIENLKRERENTASPSAPTMSTLNRTFEADFEEVNPSRQEFIASETRCELIDLLSCKKLLRLVGPTHIF</sequence>
<accession>A0ABN7S4I0</accession>
<keyword evidence="2" id="KW-1185">Reference proteome</keyword>
<evidence type="ECO:0000313" key="2">
    <source>
        <dbReference type="Proteomes" id="UP001158576"/>
    </source>
</evidence>
<name>A0ABN7S4I0_OIKDI</name>
<organism evidence="1 2">
    <name type="scientific">Oikopleura dioica</name>
    <name type="common">Tunicate</name>
    <dbReference type="NCBI Taxonomy" id="34765"/>
    <lineage>
        <taxon>Eukaryota</taxon>
        <taxon>Metazoa</taxon>
        <taxon>Chordata</taxon>
        <taxon>Tunicata</taxon>
        <taxon>Appendicularia</taxon>
        <taxon>Copelata</taxon>
        <taxon>Oikopleuridae</taxon>
        <taxon>Oikopleura</taxon>
    </lineage>
</organism>
<reference evidence="1 2" key="1">
    <citation type="submission" date="2021-04" db="EMBL/GenBank/DDBJ databases">
        <authorList>
            <person name="Bliznina A."/>
        </authorList>
    </citation>
    <scope>NUCLEOTIDE SEQUENCE [LARGE SCALE GENOMIC DNA]</scope>
</reference>
<dbReference type="Proteomes" id="UP001158576">
    <property type="component" value="Chromosome PAR"/>
</dbReference>
<evidence type="ECO:0000313" key="1">
    <source>
        <dbReference type="EMBL" id="CAG5091367.1"/>
    </source>
</evidence>
<protein>
    <submittedName>
        <fullName evidence="1">Oidioi.mRNA.OKI2018_I69.PAR.g13009.t1.cds</fullName>
    </submittedName>
</protein>